<dbReference type="EMBL" id="BPLQ01002417">
    <property type="protein sequence ID" value="GIX92703.1"/>
    <property type="molecule type" value="Genomic_DNA"/>
</dbReference>
<reference evidence="1 2" key="1">
    <citation type="submission" date="2021-06" db="EMBL/GenBank/DDBJ databases">
        <title>Caerostris darwini draft genome.</title>
        <authorList>
            <person name="Kono N."/>
            <person name="Arakawa K."/>
        </authorList>
    </citation>
    <scope>NUCLEOTIDE SEQUENCE [LARGE SCALE GENOMIC DNA]</scope>
</reference>
<dbReference type="Gene3D" id="2.60.40.10">
    <property type="entry name" value="Immunoglobulins"/>
    <property type="match status" value="1"/>
</dbReference>
<name>A0AAV4P9M4_9ARAC</name>
<dbReference type="AlphaFoldDB" id="A0AAV4P9M4"/>
<protein>
    <submittedName>
        <fullName evidence="1">Nephrin</fullName>
    </submittedName>
</protein>
<proteinExistence type="predicted"/>
<dbReference type="PANTHER" id="PTHR23278:SF19">
    <property type="entry name" value="OBSCURIN"/>
    <property type="match status" value="1"/>
</dbReference>
<dbReference type="PANTHER" id="PTHR23278">
    <property type="entry name" value="SIDESTEP PROTEIN"/>
    <property type="match status" value="1"/>
</dbReference>
<dbReference type="InterPro" id="IPR036179">
    <property type="entry name" value="Ig-like_dom_sf"/>
</dbReference>
<dbReference type="InterPro" id="IPR013783">
    <property type="entry name" value="Ig-like_fold"/>
</dbReference>
<dbReference type="SUPFAM" id="SSF48726">
    <property type="entry name" value="Immunoglobulin"/>
    <property type="match status" value="1"/>
</dbReference>
<dbReference type="Proteomes" id="UP001054837">
    <property type="component" value="Unassembled WGS sequence"/>
</dbReference>
<accession>A0AAV4P9M4</accession>
<feature type="non-terminal residue" evidence="1">
    <location>
        <position position="89"/>
    </location>
</feature>
<evidence type="ECO:0000313" key="2">
    <source>
        <dbReference type="Proteomes" id="UP001054837"/>
    </source>
</evidence>
<keyword evidence="2" id="KW-1185">Reference proteome</keyword>
<evidence type="ECO:0000313" key="1">
    <source>
        <dbReference type="EMBL" id="GIX92703.1"/>
    </source>
</evidence>
<organism evidence="1 2">
    <name type="scientific">Caerostris darwini</name>
    <dbReference type="NCBI Taxonomy" id="1538125"/>
    <lineage>
        <taxon>Eukaryota</taxon>
        <taxon>Metazoa</taxon>
        <taxon>Ecdysozoa</taxon>
        <taxon>Arthropoda</taxon>
        <taxon>Chelicerata</taxon>
        <taxon>Arachnida</taxon>
        <taxon>Araneae</taxon>
        <taxon>Araneomorphae</taxon>
        <taxon>Entelegynae</taxon>
        <taxon>Araneoidea</taxon>
        <taxon>Araneidae</taxon>
        <taxon>Caerostris</taxon>
    </lineage>
</organism>
<comment type="caution">
    <text evidence="1">The sequence shown here is derived from an EMBL/GenBank/DDBJ whole genome shotgun (WGS) entry which is preliminary data.</text>
</comment>
<gene>
    <name evidence="1" type="primary">X975_00173</name>
    <name evidence="1" type="ORF">CDAR_102811</name>
</gene>
<sequence length="89" mass="10108">MECNGKCDSSLAISFPPYYTLSEPQPSLTWWKGNFLIDDKYNVTPQQVIRNELLLTDLQRSDLLVEITCQASNTNLTKPRTGVVMLDLN</sequence>